<reference evidence="2 3" key="1">
    <citation type="journal article" date="2016" name="Nat. Commun.">
        <title>Thousands of microbial genomes shed light on interconnected biogeochemical processes in an aquifer system.</title>
        <authorList>
            <person name="Anantharaman K."/>
            <person name="Brown C.T."/>
            <person name="Hug L.A."/>
            <person name="Sharon I."/>
            <person name="Castelle C.J."/>
            <person name="Probst A.J."/>
            <person name="Thomas B.C."/>
            <person name="Singh A."/>
            <person name="Wilkins M.J."/>
            <person name="Karaoz U."/>
            <person name="Brodie E.L."/>
            <person name="Williams K.H."/>
            <person name="Hubbard S.S."/>
            <person name="Banfield J.F."/>
        </authorList>
    </citation>
    <scope>NUCLEOTIDE SEQUENCE [LARGE SCALE GENOMIC DNA]</scope>
</reference>
<organism evidence="2 3">
    <name type="scientific">Candidatus Woesebacteria bacterium RIFCSPHIGHO2_01_FULL_44_21</name>
    <dbReference type="NCBI Taxonomy" id="1802503"/>
    <lineage>
        <taxon>Bacteria</taxon>
        <taxon>Candidatus Woeseibacteriota</taxon>
    </lineage>
</organism>
<dbReference type="InterPro" id="IPR038726">
    <property type="entry name" value="PDDEXK_AddAB-type"/>
</dbReference>
<protein>
    <recommendedName>
        <fullName evidence="1">PD-(D/E)XK endonuclease-like domain-containing protein</fullName>
    </recommendedName>
</protein>
<evidence type="ECO:0000313" key="2">
    <source>
        <dbReference type="EMBL" id="OGM31207.1"/>
    </source>
</evidence>
<name>A0A1F7YVC8_9BACT</name>
<dbReference type="AlphaFoldDB" id="A0A1F7YVC8"/>
<dbReference type="InterPro" id="IPR011604">
    <property type="entry name" value="PDDEXK-like_dom_sf"/>
</dbReference>
<dbReference type="Gene3D" id="3.90.320.10">
    <property type="match status" value="1"/>
</dbReference>
<dbReference type="EMBL" id="MGGP01000029">
    <property type="protein sequence ID" value="OGM31207.1"/>
    <property type="molecule type" value="Genomic_DNA"/>
</dbReference>
<gene>
    <name evidence="2" type="ORF">A2803_01895</name>
</gene>
<accession>A0A1F7YVC8</accession>
<sequence>MTADKYSAVWVSHSSMADFLRCPRLYYLRNVYKDPLTGHKITRMEPPLALGQVVHDVVESLSTLPAEDRLKISLIKKFDAEWEKVTGKKGGFADHAQEEEYKNRGREMLMRVMENPGPITQKAIKIKEELPYYWLSEDENIILCGKIDWLEYLPETDSVHIIDFKTGKREEKEDSLQLPVYQLLVTNTQSKRLSKASYWYLLTSDAPKEVSLPSLEESQERVMAVAKRMKLARQISHFKCADGGCRYCTPLEEVVKGKGELVGTSSYNQDIYII</sequence>
<dbReference type="Proteomes" id="UP000178870">
    <property type="component" value="Unassembled WGS sequence"/>
</dbReference>
<evidence type="ECO:0000259" key="1">
    <source>
        <dbReference type="Pfam" id="PF12705"/>
    </source>
</evidence>
<proteinExistence type="predicted"/>
<feature type="domain" description="PD-(D/E)XK endonuclease-like" evidence="1">
    <location>
        <begin position="11"/>
        <end position="248"/>
    </location>
</feature>
<dbReference type="Pfam" id="PF12705">
    <property type="entry name" value="PDDEXK_1"/>
    <property type="match status" value="1"/>
</dbReference>
<evidence type="ECO:0000313" key="3">
    <source>
        <dbReference type="Proteomes" id="UP000178870"/>
    </source>
</evidence>
<comment type="caution">
    <text evidence="2">The sequence shown here is derived from an EMBL/GenBank/DDBJ whole genome shotgun (WGS) entry which is preliminary data.</text>
</comment>